<evidence type="ECO:0000313" key="4">
    <source>
        <dbReference type="EMBL" id="APH54133.1"/>
    </source>
</evidence>
<gene>
    <name evidence="4" type="ORF">GbCGDNIH9_0878</name>
</gene>
<dbReference type="InterPro" id="IPR036737">
    <property type="entry name" value="OmpA-like_sf"/>
</dbReference>
<dbReference type="EMBL" id="CP018191">
    <property type="protein sequence ID" value="APH54133.1"/>
    <property type="molecule type" value="Genomic_DNA"/>
</dbReference>
<dbReference type="PROSITE" id="PS51257">
    <property type="entry name" value="PROKAR_LIPOPROTEIN"/>
    <property type="match status" value="1"/>
</dbReference>
<name>A0AAC9KBF5_9PROT</name>
<organism evidence="4 5">
    <name type="scientific">Granulibacter bethesdensis</name>
    <dbReference type="NCBI Taxonomy" id="364410"/>
    <lineage>
        <taxon>Bacteria</taxon>
        <taxon>Pseudomonadati</taxon>
        <taxon>Pseudomonadota</taxon>
        <taxon>Alphaproteobacteria</taxon>
        <taxon>Acetobacterales</taxon>
        <taxon>Acetobacteraceae</taxon>
        <taxon>Granulibacter</taxon>
    </lineage>
</organism>
<keyword evidence="1" id="KW-0472">Membrane</keyword>
<dbReference type="GO" id="GO:0016020">
    <property type="term" value="C:membrane"/>
    <property type="evidence" value="ECO:0007669"/>
    <property type="project" value="UniProtKB-UniRule"/>
</dbReference>
<reference evidence="5" key="1">
    <citation type="submission" date="2016-11" db="EMBL/GenBank/DDBJ databases">
        <title>Comparative genomic and phenotypic analysis of Granulibacter bethesdensis clinical isolates from patients with chronic granulomatous disease.</title>
        <authorList>
            <person name="Zarember K.A."/>
            <person name="Porcella S.F."/>
            <person name="Chu J."/>
            <person name="Ding L."/>
            <person name="Dahlstrom E."/>
            <person name="Barbian K."/>
            <person name="Martens C."/>
            <person name="Sykora L."/>
            <person name="Kramer S."/>
            <person name="Pettinato A.M."/>
            <person name="Hong H."/>
            <person name="Wald G."/>
            <person name="Berg L.J."/>
            <person name="Rogge L.S."/>
            <person name="Greenberg D.E."/>
            <person name="Falcone E.L."/>
            <person name="Neves J.F."/>
            <person name="Simoes M.J."/>
            <person name="Casal M."/>
            <person name="Rodriguez-Lopez F.C."/>
            <person name="Zelazny A."/>
            <person name="Gallin J.I."/>
            <person name="Holland S.M."/>
        </authorList>
    </citation>
    <scope>NUCLEOTIDE SEQUENCE [LARGE SCALE GENOMIC DNA]</scope>
    <source>
        <strain evidence="5">NIH9.1</strain>
    </source>
</reference>
<feature type="domain" description="OmpA-like" evidence="3">
    <location>
        <begin position="17"/>
        <end position="130"/>
    </location>
</feature>
<feature type="signal peptide" evidence="2">
    <location>
        <begin position="1"/>
        <end position="20"/>
    </location>
</feature>
<dbReference type="PROSITE" id="PS51123">
    <property type="entry name" value="OMPA_2"/>
    <property type="match status" value="1"/>
</dbReference>
<feature type="chain" id="PRO_5042207470" description="OmpA-like domain-containing protein" evidence="2">
    <location>
        <begin position="21"/>
        <end position="132"/>
    </location>
</feature>
<dbReference type="InterPro" id="IPR006665">
    <property type="entry name" value="OmpA-like"/>
</dbReference>
<dbReference type="Proteomes" id="UP000182373">
    <property type="component" value="Chromosome"/>
</dbReference>
<evidence type="ECO:0000256" key="2">
    <source>
        <dbReference type="SAM" id="SignalP"/>
    </source>
</evidence>
<dbReference type="Pfam" id="PF00691">
    <property type="entry name" value="OmpA"/>
    <property type="match status" value="1"/>
</dbReference>
<proteinExistence type="predicted"/>
<dbReference type="Gene3D" id="3.30.1330.60">
    <property type="entry name" value="OmpA-like domain"/>
    <property type="match status" value="1"/>
</dbReference>
<accession>A0AAC9KBF5</accession>
<evidence type="ECO:0000256" key="1">
    <source>
        <dbReference type="PROSITE-ProRule" id="PRU00473"/>
    </source>
</evidence>
<keyword evidence="2" id="KW-0732">Signal</keyword>
<sequence>MRRLSLLCLPLIAAACSQPAALQRSYNVYFLQDSAVLDPAATQVVSYAAELAKEYPGLNVTVSGYGGKASDQASMVTETPLAKLRANAVRDQLVADGIAKSRIERSVHTVDASNLAVAERRVDIDIGDVSSK</sequence>
<dbReference type="SUPFAM" id="SSF103088">
    <property type="entry name" value="OmpA-like"/>
    <property type="match status" value="1"/>
</dbReference>
<dbReference type="AlphaFoldDB" id="A0AAC9KBF5"/>
<protein>
    <recommendedName>
        <fullName evidence="3">OmpA-like domain-containing protein</fullName>
    </recommendedName>
</protein>
<evidence type="ECO:0000259" key="3">
    <source>
        <dbReference type="PROSITE" id="PS51123"/>
    </source>
</evidence>
<dbReference type="RefSeq" id="WP_072572255.1">
    <property type="nucleotide sequence ID" value="NZ_CP018191.1"/>
</dbReference>
<evidence type="ECO:0000313" key="5">
    <source>
        <dbReference type="Proteomes" id="UP000182373"/>
    </source>
</evidence>